<dbReference type="AlphaFoldDB" id="A0A392VJ86"/>
<proteinExistence type="predicted"/>
<evidence type="ECO:0000313" key="2">
    <source>
        <dbReference type="Proteomes" id="UP000265520"/>
    </source>
</evidence>
<protein>
    <submittedName>
        <fullName evidence="1">Uncharacterized protein</fullName>
    </submittedName>
</protein>
<accession>A0A392VJ86</accession>
<dbReference type="EMBL" id="LXQA011168611">
    <property type="protein sequence ID" value="MCI87533.1"/>
    <property type="molecule type" value="Genomic_DNA"/>
</dbReference>
<reference evidence="1 2" key="1">
    <citation type="journal article" date="2018" name="Front. Plant Sci.">
        <title>Red Clover (Trifolium pratense) and Zigzag Clover (T. medium) - A Picture of Genomic Similarities and Differences.</title>
        <authorList>
            <person name="Dluhosova J."/>
            <person name="Istvanek J."/>
            <person name="Nedelnik J."/>
            <person name="Repkova J."/>
        </authorList>
    </citation>
    <scope>NUCLEOTIDE SEQUENCE [LARGE SCALE GENOMIC DNA]</scope>
    <source>
        <strain evidence="2">cv. 10/8</strain>
        <tissue evidence="1">Leaf</tissue>
    </source>
</reference>
<evidence type="ECO:0000313" key="1">
    <source>
        <dbReference type="EMBL" id="MCI87533.1"/>
    </source>
</evidence>
<dbReference type="Proteomes" id="UP000265520">
    <property type="component" value="Unassembled WGS sequence"/>
</dbReference>
<keyword evidence="2" id="KW-1185">Reference proteome</keyword>
<organism evidence="1 2">
    <name type="scientific">Trifolium medium</name>
    <dbReference type="NCBI Taxonomy" id="97028"/>
    <lineage>
        <taxon>Eukaryota</taxon>
        <taxon>Viridiplantae</taxon>
        <taxon>Streptophyta</taxon>
        <taxon>Embryophyta</taxon>
        <taxon>Tracheophyta</taxon>
        <taxon>Spermatophyta</taxon>
        <taxon>Magnoliopsida</taxon>
        <taxon>eudicotyledons</taxon>
        <taxon>Gunneridae</taxon>
        <taxon>Pentapetalae</taxon>
        <taxon>rosids</taxon>
        <taxon>fabids</taxon>
        <taxon>Fabales</taxon>
        <taxon>Fabaceae</taxon>
        <taxon>Papilionoideae</taxon>
        <taxon>50 kb inversion clade</taxon>
        <taxon>NPAAA clade</taxon>
        <taxon>Hologalegina</taxon>
        <taxon>IRL clade</taxon>
        <taxon>Trifolieae</taxon>
        <taxon>Trifolium</taxon>
    </lineage>
</organism>
<comment type="caution">
    <text evidence="1">The sequence shown here is derived from an EMBL/GenBank/DDBJ whole genome shotgun (WGS) entry which is preliminary data.</text>
</comment>
<sequence length="22" mass="2314">DYGGKGEYTDCGGVGYVGWHHG</sequence>
<name>A0A392VJ86_9FABA</name>
<feature type="non-terminal residue" evidence="1">
    <location>
        <position position="1"/>
    </location>
</feature>